<evidence type="ECO:0000256" key="1">
    <source>
        <dbReference type="PROSITE-ProRule" id="PRU00339"/>
    </source>
</evidence>
<feature type="region of interest" description="Disordered" evidence="2">
    <location>
        <begin position="373"/>
        <end position="419"/>
    </location>
</feature>
<feature type="compositionally biased region" description="Basic and acidic residues" evidence="2">
    <location>
        <begin position="393"/>
        <end position="405"/>
    </location>
</feature>
<evidence type="ECO:0000256" key="2">
    <source>
        <dbReference type="SAM" id="MobiDB-lite"/>
    </source>
</evidence>
<keyword evidence="3" id="KW-0472">Membrane</keyword>
<feature type="transmembrane region" description="Helical" evidence="3">
    <location>
        <begin position="150"/>
        <end position="170"/>
    </location>
</feature>
<dbReference type="PROSITE" id="PS50005">
    <property type="entry name" value="TPR"/>
    <property type="match status" value="1"/>
</dbReference>
<dbReference type="Proteomes" id="UP000717364">
    <property type="component" value="Unassembled WGS sequence"/>
</dbReference>
<feature type="compositionally biased region" description="Low complexity" evidence="2">
    <location>
        <begin position="375"/>
        <end position="388"/>
    </location>
</feature>
<comment type="caution">
    <text evidence="4">The sequence shown here is derived from an EMBL/GenBank/DDBJ whole genome shotgun (WGS) entry which is preliminary data.</text>
</comment>
<dbReference type="InterPro" id="IPR019734">
    <property type="entry name" value="TPR_rpt"/>
</dbReference>
<keyword evidence="1" id="KW-0802">TPR repeat</keyword>
<dbReference type="AlphaFoldDB" id="A0A947DCM5"/>
<accession>A0A947DCM5</accession>
<keyword evidence="3" id="KW-0812">Transmembrane</keyword>
<dbReference type="RefSeq" id="WP_215607725.1">
    <property type="nucleotide sequence ID" value="NZ_JADOES010000005.1"/>
</dbReference>
<reference evidence="4" key="1">
    <citation type="submission" date="2020-11" db="EMBL/GenBank/DDBJ databases">
        <authorList>
            <person name="Konstantinou D."/>
            <person name="Gkelis S."/>
            <person name="Popin R."/>
            <person name="Fewer D."/>
            <person name="Sivonen K."/>
        </authorList>
    </citation>
    <scope>NUCLEOTIDE SEQUENCE</scope>
    <source>
        <strain evidence="4">TAU-MAC 1115</strain>
    </source>
</reference>
<dbReference type="EMBL" id="JADOES010000005">
    <property type="protein sequence ID" value="MBT9314656.1"/>
    <property type="molecule type" value="Genomic_DNA"/>
</dbReference>
<dbReference type="InterPro" id="IPR047676">
    <property type="entry name" value="FxLYD_dom"/>
</dbReference>
<proteinExistence type="predicted"/>
<dbReference type="SUPFAM" id="SSF48452">
    <property type="entry name" value="TPR-like"/>
    <property type="match status" value="1"/>
</dbReference>
<keyword evidence="3" id="KW-1133">Transmembrane helix</keyword>
<feature type="repeat" description="TPR" evidence="1">
    <location>
        <begin position="47"/>
        <end position="80"/>
    </location>
</feature>
<protein>
    <submittedName>
        <fullName evidence="4">Uncharacterized protein</fullName>
    </submittedName>
</protein>
<name>A0A947DCM5_9CYAN</name>
<evidence type="ECO:0000313" key="5">
    <source>
        <dbReference type="Proteomes" id="UP000717364"/>
    </source>
</evidence>
<evidence type="ECO:0000313" key="4">
    <source>
        <dbReference type="EMBL" id="MBT9314656.1"/>
    </source>
</evidence>
<organism evidence="4 5">
    <name type="scientific">Leptothoe spongobia TAU-MAC 1115</name>
    <dbReference type="NCBI Taxonomy" id="1967444"/>
    <lineage>
        <taxon>Bacteria</taxon>
        <taxon>Bacillati</taxon>
        <taxon>Cyanobacteriota</taxon>
        <taxon>Cyanophyceae</taxon>
        <taxon>Nodosilineales</taxon>
        <taxon>Cymatolegaceae</taxon>
        <taxon>Leptothoe</taxon>
        <taxon>Leptothoe spongobia</taxon>
    </lineage>
</organism>
<reference evidence="4" key="2">
    <citation type="journal article" date="2021" name="Mar. Drugs">
        <title>Genome Reduction and Secondary Metabolism of the Marine Sponge-Associated Cyanobacterium Leptothoe.</title>
        <authorList>
            <person name="Konstantinou D."/>
            <person name="Popin R.V."/>
            <person name="Fewer D.P."/>
            <person name="Sivonen K."/>
            <person name="Gkelis S."/>
        </authorList>
    </citation>
    <scope>NUCLEOTIDE SEQUENCE</scope>
    <source>
        <strain evidence="4">TAU-MAC 1115</strain>
    </source>
</reference>
<keyword evidence="5" id="KW-1185">Reference proteome</keyword>
<sequence length="498" mass="54217">MDRDRIIEVYIQRLLAWEKPVTADTLAAISKEVGITPAEMHAIKRQAKAHFTRGRSYVEFGCLNDAVDEMTQATSLDPLNLDILHALANAYNLRYNRENDPTDRQRALLVAKRCLELKPNDKEALVLISFLEHTAANTQEKLSKWTQQKMAVVAGGCAILGVGIFGVSRLPVFSAPPAPLGPAPGTIVPGSAIYDASSTSAADAAAATATSTADIDLSVDVDIPVVFDHPGLVLEARSSELGDFEDAVYYQLRGVFINASDQEFRKLTLNVEFLDRNDVAIATESKDAIGIDDAILRPGDTHAFNLIQKITPELDSIRLSVTTIEQATARSTYVPPTPINYSWGFVKPDNISFELASRSEDFGAARQNVSVTKPASSTSVAVNSANGSTNSTADKKPDSKPDSKPGKSSAESASQAQPSRASFNSEWVIINTSEYPINELKLKAEFYDANDRRLQSEEIIAIENNDAPLLPGESRPFRVIEAVARGYERYQVTVLEAE</sequence>
<dbReference type="NCBIfam" id="NF038353">
    <property type="entry name" value="FxLYD_dom"/>
    <property type="match status" value="1"/>
</dbReference>
<evidence type="ECO:0000256" key="3">
    <source>
        <dbReference type="SAM" id="Phobius"/>
    </source>
</evidence>
<dbReference type="InterPro" id="IPR011990">
    <property type="entry name" value="TPR-like_helical_dom_sf"/>
</dbReference>
<dbReference type="Gene3D" id="1.25.40.10">
    <property type="entry name" value="Tetratricopeptide repeat domain"/>
    <property type="match status" value="1"/>
</dbReference>
<gene>
    <name evidence="4" type="ORF">IXB50_04385</name>
</gene>
<feature type="compositionally biased region" description="Low complexity" evidence="2">
    <location>
        <begin position="406"/>
        <end position="419"/>
    </location>
</feature>